<evidence type="ECO:0000256" key="10">
    <source>
        <dbReference type="ARBA" id="ARBA00023077"/>
    </source>
</evidence>
<evidence type="ECO:0000259" key="19">
    <source>
        <dbReference type="Pfam" id="PF07715"/>
    </source>
</evidence>
<evidence type="ECO:0000256" key="9">
    <source>
        <dbReference type="ARBA" id="ARBA00023065"/>
    </source>
</evidence>
<dbReference type="Gene3D" id="2.40.170.20">
    <property type="entry name" value="TonB-dependent receptor, beta-barrel domain"/>
    <property type="match status" value="1"/>
</dbReference>
<evidence type="ECO:0000256" key="3">
    <source>
        <dbReference type="ARBA" id="ARBA00022448"/>
    </source>
</evidence>
<dbReference type="InterPro" id="IPR010105">
    <property type="entry name" value="TonB_sidphr_rcpt"/>
</dbReference>
<keyword evidence="21" id="KW-1185">Reference proteome</keyword>
<feature type="signal peptide" evidence="17">
    <location>
        <begin position="1"/>
        <end position="31"/>
    </location>
</feature>
<keyword evidence="8" id="KW-0408">Iron</keyword>
<evidence type="ECO:0000256" key="7">
    <source>
        <dbReference type="ARBA" id="ARBA00022729"/>
    </source>
</evidence>
<evidence type="ECO:0000313" key="20">
    <source>
        <dbReference type="EMBL" id="MBC3830145.1"/>
    </source>
</evidence>
<accession>A0ABR6XKV5</accession>
<evidence type="ECO:0000256" key="1">
    <source>
        <dbReference type="ARBA" id="ARBA00004571"/>
    </source>
</evidence>
<evidence type="ECO:0000313" key="21">
    <source>
        <dbReference type="Proteomes" id="UP000643610"/>
    </source>
</evidence>
<keyword evidence="6 14" id="KW-0812">Transmembrane</keyword>
<feature type="domain" description="TonB-dependent receptor-like beta-barrel" evidence="18">
    <location>
        <begin position="254"/>
        <end position="674"/>
    </location>
</feature>
<evidence type="ECO:0000256" key="4">
    <source>
        <dbReference type="ARBA" id="ARBA00022452"/>
    </source>
</evidence>
<dbReference type="CDD" id="cd01347">
    <property type="entry name" value="ligand_gated_channel"/>
    <property type="match status" value="1"/>
</dbReference>
<feature type="domain" description="TonB-dependent receptor plug" evidence="19">
    <location>
        <begin position="64"/>
        <end position="163"/>
    </location>
</feature>
<keyword evidence="4 14" id="KW-1134">Transmembrane beta strand</keyword>
<evidence type="ECO:0000256" key="2">
    <source>
        <dbReference type="ARBA" id="ARBA00009810"/>
    </source>
</evidence>
<dbReference type="InterPro" id="IPR012910">
    <property type="entry name" value="Plug_dom"/>
</dbReference>
<organism evidence="20 21">
    <name type="scientific">Undibacterium amnicola</name>
    <dbReference type="NCBI Taxonomy" id="1834038"/>
    <lineage>
        <taxon>Bacteria</taxon>
        <taxon>Pseudomonadati</taxon>
        <taxon>Pseudomonadota</taxon>
        <taxon>Betaproteobacteria</taxon>
        <taxon>Burkholderiales</taxon>
        <taxon>Oxalobacteraceae</taxon>
        <taxon>Undibacterium</taxon>
    </lineage>
</organism>
<keyword evidence="9" id="KW-0406">Ion transport</keyword>
<dbReference type="NCBIfam" id="TIGR01783">
    <property type="entry name" value="TonB-siderophor"/>
    <property type="match status" value="1"/>
</dbReference>
<dbReference type="PROSITE" id="PS52016">
    <property type="entry name" value="TONB_DEPENDENT_REC_3"/>
    <property type="match status" value="1"/>
</dbReference>
<keyword evidence="7 17" id="KW-0732">Signal</keyword>
<dbReference type="PANTHER" id="PTHR32552:SF83">
    <property type="entry name" value="BLR3904 PROTEIN"/>
    <property type="match status" value="1"/>
</dbReference>
<evidence type="ECO:0000256" key="17">
    <source>
        <dbReference type="SAM" id="SignalP"/>
    </source>
</evidence>
<comment type="caution">
    <text evidence="20">The sequence shown here is derived from an EMBL/GenBank/DDBJ whole genome shotgun (WGS) entry which is preliminary data.</text>
</comment>
<evidence type="ECO:0000256" key="14">
    <source>
        <dbReference type="PROSITE-ProRule" id="PRU01360"/>
    </source>
</evidence>
<evidence type="ECO:0000259" key="18">
    <source>
        <dbReference type="Pfam" id="PF00593"/>
    </source>
</evidence>
<evidence type="ECO:0000256" key="5">
    <source>
        <dbReference type="ARBA" id="ARBA00022496"/>
    </source>
</evidence>
<dbReference type="SUPFAM" id="SSF56935">
    <property type="entry name" value="Porins"/>
    <property type="match status" value="1"/>
</dbReference>
<evidence type="ECO:0000256" key="16">
    <source>
        <dbReference type="RuleBase" id="RU003357"/>
    </source>
</evidence>
<dbReference type="PANTHER" id="PTHR32552">
    <property type="entry name" value="FERRICHROME IRON RECEPTOR-RELATED"/>
    <property type="match status" value="1"/>
</dbReference>
<evidence type="ECO:0000256" key="12">
    <source>
        <dbReference type="ARBA" id="ARBA00023170"/>
    </source>
</evidence>
<keyword evidence="13 14" id="KW-0998">Cell outer membrane</keyword>
<gene>
    <name evidence="20" type="ORF">H8K33_01325</name>
</gene>
<name>A0ABR6XKV5_9BURK</name>
<protein>
    <submittedName>
        <fullName evidence="20">TonB-dependent siderophore receptor</fullName>
    </submittedName>
</protein>
<comment type="similarity">
    <text evidence="2 14 16">Belongs to the TonB-dependent receptor family.</text>
</comment>
<keyword evidence="10 16" id="KW-0798">TonB box</keyword>
<keyword evidence="3 14" id="KW-0813">Transport</keyword>
<evidence type="ECO:0000256" key="11">
    <source>
        <dbReference type="ARBA" id="ARBA00023136"/>
    </source>
</evidence>
<dbReference type="InterPro" id="IPR036942">
    <property type="entry name" value="Beta-barrel_TonB_sf"/>
</dbReference>
<dbReference type="InterPro" id="IPR000531">
    <property type="entry name" value="Beta-barrel_TonB"/>
</dbReference>
<dbReference type="RefSeq" id="WP_186889180.1">
    <property type="nucleotide sequence ID" value="NZ_JACOFU010000001.1"/>
</dbReference>
<feature type="short sequence motif" description="TonB C-terminal box" evidence="15">
    <location>
        <begin position="691"/>
        <end position="708"/>
    </location>
</feature>
<dbReference type="Pfam" id="PF07715">
    <property type="entry name" value="Plug"/>
    <property type="match status" value="1"/>
</dbReference>
<reference evidence="20 21" key="1">
    <citation type="submission" date="2020-08" db="EMBL/GenBank/DDBJ databases">
        <title>Novel species isolated from subtropical streams in China.</title>
        <authorList>
            <person name="Lu H."/>
        </authorList>
    </citation>
    <scope>NUCLEOTIDE SEQUENCE [LARGE SCALE GENOMIC DNA]</scope>
    <source>
        <strain evidence="20 21">KCTC 52442</strain>
    </source>
</reference>
<evidence type="ECO:0000256" key="8">
    <source>
        <dbReference type="ARBA" id="ARBA00023004"/>
    </source>
</evidence>
<proteinExistence type="inferred from homology"/>
<dbReference type="InterPro" id="IPR010917">
    <property type="entry name" value="TonB_rcpt_CS"/>
</dbReference>
<dbReference type="InterPro" id="IPR037066">
    <property type="entry name" value="Plug_dom_sf"/>
</dbReference>
<comment type="subcellular location">
    <subcellularLocation>
        <location evidence="1 14">Cell outer membrane</location>
        <topology evidence="1 14">Multi-pass membrane protein</topology>
    </subcellularLocation>
</comment>
<keyword evidence="12 20" id="KW-0675">Receptor</keyword>
<keyword evidence="11 14" id="KW-0472">Membrane</keyword>
<evidence type="ECO:0000256" key="13">
    <source>
        <dbReference type="ARBA" id="ARBA00023237"/>
    </source>
</evidence>
<evidence type="ECO:0000256" key="6">
    <source>
        <dbReference type="ARBA" id="ARBA00022692"/>
    </source>
</evidence>
<dbReference type="InterPro" id="IPR039426">
    <property type="entry name" value="TonB-dep_rcpt-like"/>
</dbReference>
<dbReference type="Gene3D" id="2.170.130.10">
    <property type="entry name" value="TonB-dependent receptor, plug domain"/>
    <property type="match status" value="1"/>
</dbReference>
<evidence type="ECO:0000256" key="15">
    <source>
        <dbReference type="PROSITE-ProRule" id="PRU10144"/>
    </source>
</evidence>
<dbReference type="Pfam" id="PF00593">
    <property type="entry name" value="TonB_dep_Rec_b-barrel"/>
    <property type="match status" value="1"/>
</dbReference>
<keyword evidence="5" id="KW-0410">Iron transport</keyword>
<dbReference type="PROSITE" id="PS01156">
    <property type="entry name" value="TONB_DEPENDENT_REC_2"/>
    <property type="match status" value="1"/>
</dbReference>
<dbReference type="EMBL" id="JACOFU010000001">
    <property type="protein sequence ID" value="MBC3830145.1"/>
    <property type="molecule type" value="Genomic_DNA"/>
</dbReference>
<sequence length="708" mass="77993">MSNPRFRSCFKLSLTAIAVTQAFTISTAAYAQSKEQTLQEVVISGSRSGKTEISKIGGFIENALQDTPLSITVFSANQLQDLRIRQTTDAMKFDASVNEAYNAIGYAEQFSIRGFALDNASSYRKDGFAIPGDASIPLENKERLEILKGISGLQAGFTTPGGILNYVTKRPRNTAVRTITLEASERGTLYGAVDLSGKSDDKQFGYRINAAGEKLRSYVKGADGERQFVSAAFDWQISPQALFQIDLDHQHKSQLSVPGFQLFNGTDLPRGISADLMLNDQTWAKPVDTTNRNIGLRFEYQLNSDWTAAISSNHHEFKRDDYTAFPYGCQAQNLFPGYCANGDYDVYDYRSLNESKSLRGAQALLNGKFSTGDVLHKLAIGLSNSQRRDYFGDYLYDYAGSSNLFHPVSIPPTNGKSGPVSLRRTDKETSLFAQDIMSLSNQLDLHVGLRHLKVDRAQAGSPNFEQSYNLPNFALVLKLNNSMNTYVSASEGLEHGGVAPFGTKNENLMLDAGKSKQLEVGIKAALSRDFSYSAALFRITKPLEYTNAANFYVSVGEAEHRGLELSAQGNLSKDWTLGASATAINARQNNTGDATIDGKRVTNVPSFKSTIYTDYAPSILNGAHLTASWQYSGSKSFSPDNKVTVPRYNVVNLGSRYTTQLNGVVSTFRFDINNAFNKFYWRDVTQSLGGYLFPGAPRTYKISAQFDF</sequence>
<dbReference type="Proteomes" id="UP000643610">
    <property type="component" value="Unassembled WGS sequence"/>
</dbReference>
<feature type="chain" id="PRO_5046814407" evidence="17">
    <location>
        <begin position="32"/>
        <end position="708"/>
    </location>
</feature>